<name>R1AX92_9FIRM</name>
<dbReference type="eggNOG" id="COG1799">
    <property type="taxonomic scope" value="Bacteria"/>
</dbReference>
<evidence type="ECO:0000313" key="7">
    <source>
        <dbReference type="Proteomes" id="UP000013378"/>
    </source>
</evidence>
<evidence type="ECO:0000256" key="2">
    <source>
        <dbReference type="ARBA" id="ARBA00023210"/>
    </source>
</evidence>
<dbReference type="InterPro" id="IPR007561">
    <property type="entry name" value="Cell_div_SepF/SepF-rel"/>
</dbReference>
<dbReference type="PANTHER" id="PTHR35798:SF1">
    <property type="entry name" value="CELL DIVISION PROTEIN SEPF"/>
    <property type="match status" value="1"/>
</dbReference>
<dbReference type="InterPro" id="IPR023052">
    <property type="entry name" value="Cell_div_SepF"/>
</dbReference>
<comment type="function">
    <text evidence="4 5">Cell division protein that is part of the divisome complex and is recruited early to the Z-ring. Probably stimulates Z-ring formation, perhaps through the cross-linking of FtsZ protofilaments. Its function overlaps with FtsA.</text>
</comment>
<dbReference type="OrthoDB" id="9815206at2"/>
<dbReference type="PANTHER" id="PTHR35798">
    <property type="entry name" value="CELL DIVISION PROTEIN SEPF"/>
    <property type="match status" value="1"/>
</dbReference>
<evidence type="ECO:0000256" key="3">
    <source>
        <dbReference type="ARBA" id="ARBA00023306"/>
    </source>
</evidence>
<dbReference type="RefSeq" id="WP_006308880.1">
    <property type="nucleotide sequence ID" value="NZ_ARZA01000066.1"/>
</dbReference>
<keyword evidence="3 5" id="KW-0131">Cell cycle</keyword>
<keyword evidence="7" id="KW-1185">Reference proteome</keyword>
<proteinExistence type="inferred from homology"/>
<dbReference type="PATRIC" id="fig|1304284.3.peg.630"/>
<comment type="subcellular location">
    <subcellularLocation>
        <location evidence="5">Cytoplasm</location>
    </subcellularLocation>
    <text evidence="5">Localizes to the division site, in a FtsZ-dependent manner.</text>
</comment>
<keyword evidence="1 5" id="KW-0132">Cell division</keyword>
<dbReference type="HAMAP" id="MF_01197">
    <property type="entry name" value="SepF"/>
    <property type="match status" value="1"/>
</dbReference>
<dbReference type="EMBL" id="ARZA01000066">
    <property type="protein sequence ID" value="EOD01287.1"/>
    <property type="molecule type" value="Genomic_DNA"/>
</dbReference>
<dbReference type="Gene3D" id="3.30.110.150">
    <property type="entry name" value="SepF-like protein"/>
    <property type="match status" value="1"/>
</dbReference>
<gene>
    <name evidence="5" type="primary">sepF</name>
    <name evidence="6" type="ORF">L21TH_0641</name>
</gene>
<organism evidence="6 7">
    <name type="scientific">Caldisalinibacter kiritimatiensis</name>
    <dbReference type="NCBI Taxonomy" id="1304284"/>
    <lineage>
        <taxon>Bacteria</taxon>
        <taxon>Bacillati</taxon>
        <taxon>Bacillota</taxon>
        <taxon>Tissierellia</taxon>
        <taxon>Tissierellales</taxon>
        <taxon>Thermohalobacteraceae</taxon>
        <taxon>Caldisalinibacter</taxon>
    </lineage>
</organism>
<comment type="similarity">
    <text evidence="5">Belongs to the SepF family.</text>
</comment>
<protein>
    <recommendedName>
        <fullName evidence="5">Cell division protein SepF</fullName>
    </recommendedName>
</protein>
<dbReference type="STRING" id="1304284.L21TH_0641"/>
<sequence length="152" mass="17986">MTNKIIDKVKNFMGLDEFDEEPIDEMDEMNYIEEYDRLELPPAKKLYKGNKIVNIHTNSQMKLMVFEPRRYEDAPRIVDELKNRKPVVINLEYLNGESRRQVFEFLSGAVYTLEGNMKKVSRDIFILAPSNIDIDGELKEEIRTKGFFSWQK</sequence>
<comment type="subunit">
    <text evidence="5">Homodimer. Interacts with FtsZ.</text>
</comment>
<evidence type="ECO:0000256" key="5">
    <source>
        <dbReference type="HAMAP-Rule" id="MF_01197"/>
    </source>
</evidence>
<dbReference type="GO" id="GO:0043093">
    <property type="term" value="P:FtsZ-dependent cytokinesis"/>
    <property type="evidence" value="ECO:0007669"/>
    <property type="project" value="UniProtKB-UniRule"/>
</dbReference>
<dbReference type="GO" id="GO:0005737">
    <property type="term" value="C:cytoplasm"/>
    <property type="evidence" value="ECO:0007669"/>
    <property type="project" value="UniProtKB-SubCell"/>
</dbReference>
<keyword evidence="5" id="KW-0963">Cytoplasm</keyword>
<evidence type="ECO:0000256" key="4">
    <source>
        <dbReference type="ARBA" id="ARBA00044936"/>
    </source>
</evidence>
<evidence type="ECO:0000313" key="6">
    <source>
        <dbReference type="EMBL" id="EOD01287.1"/>
    </source>
</evidence>
<dbReference type="GO" id="GO:0000917">
    <property type="term" value="P:division septum assembly"/>
    <property type="evidence" value="ECO:0007669"/>
    <property type="project" value="UniProtKB-KW"/>
</dbReference>
<dbReference type="Pfam" id="PF04472">
    <property type="entry name" value="SepF"/>
    <property type="match status" value="1"/>
</dbReference>
<evidence type="ECO:0000256" key="1">
    <source>
        <dbReference type="ARBA" id="ARBA00022618"/>
    </source>
</evidence>
<dbReference type="Proteomes" id="UP000013378">
    <property type="component" value="Unassembled WGS sequence"/>
</dbReference>
<dbReference type="AlphaFoldDB" id="R1AX92"/>
<accession>R1AX92</accession>
<dbReference type="InterPro" id="IPR038594">
    <property type="entry name" value="SepF-like_sf"/>
</dbReference>
<comment type="caution">
    <text evidence="6">The sequence shown here is derived from an EMBL/GenBank/DDBJ whole genome shotgun (WGS) entry which is preliminary data.</text>
</comment>
<keyword evidence="2 5" id="KW-0717">Septation</keyword>
<reference evidence="6 7" key="1">
    <citation type="journal article" date="2015" name="Geomicrobiol. J.">
        <title>Caldisalinibacter kiritimatiensis gen. nov., sp. nov., a moderately thermohalophilic thiosulfate-reducing bacterium from a hypersaline microbial mat.</title>
        <authorList>
            <person name="Ben Hania W."/>
            <person name="Joseph M."/>
            <person name="Fiebig A."/>
            <person name="Bunk B."/>
            <person name="Klenk H.-P."/>
            <person name="Fardeau M.-L."/>
            <person name="Spring S."/>
        </authorList>
    </citation>
    <scope>NUCLEOTIDE SEQUENCE [LARGE SCALE GENOMIC DNA]</scope>
    <source>
        <strain evidence="6 7">L21-TH-D2</strain>
    </source>
</reference>